<evidence type="ECO:0000313" key="2">
    <source>
        <dbReference type="EMBL" id="AEM69821.1"/>
    </source>
</evidence>
<proteinExistence type="predicted"/>
<organism evidence="2 3">
    <name type="scientific">Allomuricauda ruestringensis (strain DSM 13258 / CIP 107369 / LMG 19739 / B1)</name>
    <name type="common">Muricauda ruestringensis</name>
    <dbReference type="NCBI Taxonomy" id="886377"/>
    <lineage>
        <taxon>Bacteria</taxon>
        <taxon>Pseudomonadati</taxon>
        <taxon>Bacteroidota</taxon>
        <taxon>Flavobacteriia</taxon>
        <taxon>Flavobacteriales</taxon>
        <taxon>Flavobacteriaceae</taxon>
        <taxon>Flagellimonas</taxon>
    </lineage>
</organism>
<feature type="signal peptide" evidence="1">
    <location>
        <begin position="1"/>
        <end position="21"/>
    </location>
</feature>
<dbReference type="STRING" id="886377.Murru_0772"/>
<dbReference type="EMBL" id="CP002999">
    <property type="protein sequence ID" value="AEM69821.1"/>
    <property type="molecule type" value="Genomic_DNA"/>
</dbReference>
<keyword evidence="3" id="KW-1185">Reference proteome</keyword>
<protein>
    <submittedName>
        <fullName evidence="2">Uncharacterized protein</fullName>
    </submittedName>
</protein>
<dbReference type="AlphaFoldDB" id="G2PJR3"/>
<dbReference type="KEGG" id="mrs:Murru_0772"/>
<dbReference type="HOGENOM" id="CLU_1711183_0_0_10"/>
<keyword evidence="1" id="KW-0732">Signal</keyword>
<dbReference type="RefSeq" id="WP_014032103.1">
    <property type="nucleotide sequence ID" value="NC_015945.1"/>
</dbReference>
<feature type="chain" id="PRO_5003435536" evidence="1">
    <location>
        <begin position="22"/>
        <end position="153"/>
    </location>
</feature>
<gene>
    <name evidence="2" type="ordered locus">Murru_0772</name>
</gene>
<dbReference type="Proteomes" id="UP000008908">
    <property type="component" value="Chromosome"/>
</dbReference>
<evidence type="ECO:0000313" key="3">
    <source>
        <dbReference type="Proteomes" id="UP000008908"/>
    </source>
</evidence>
<dbReference type="PROSITE" id="PS51257">
    <property type="entry name" value="PROKAR_LIPOPROTEIN"/>
    <property type="match status" value="1"/>
</dbReference>
<name>G2PJR3_ALLRU</name>
<sequence>MKQLKVFLLAFLAMACSKDDASDSGKTDLIVGTWNPSGRGTIYSDGASQFYGHKYFCTTQGNYSFKKDGSFRVETFDGTENDCFSTGVTTGTWENQGESYHFKIITDTSDTSDEGNGANITIQFPDSDTMRWIFENDSEEVDYSFEEYVRVEE</sequence>
<reference evidence="3" key="1">
    <citation type="submission" date="2011-08" db="EMBL/GenBank/DDBJ databases">
        <title>The complete genome of Muricauda ruestringensis DSM 13258.</title>
        <authorList>
            <person name="Lucas S."/>
            <person name="Han J."/>
            <person name="Lapidus A."/>
            <person name="Bruce D."/>
            <person name="Goodwin L."/>
            <person name="Pitluck S."/>
            <person name="Peters L."/>
            <person name="Kyrpides N."/>
            <person name="Mavromatis K."/>
            <person name="Ivanova N."/>
            <person name="Ovchinnikova G."/>
            <person name="Teshima H."/>
            <person name="Detter J.C."/>
            <person name="Tapia R."/>
            <person name="Han C."/>
            <person name="Land M."/>
            <person name="Hauser L."/>
            <person name="Markowitz V."/>
            <person name="Cheng J.-F."/>
            <person name="Hugenholtz P."/>
            <person name="Woyke T."/>
            <person name="Wu D."/>
            <person name="Spring S."/>
            <person name="Schroeder M."/>
            <person name="Brambilla E."/>
            <person name="Klenk H.-P."/>
            <person name="Eisen J.A."/>
        </authorList>
    </citation>
    <scope>NUCLEOTIDE SEQUENCE [LARGE SCALE GENOMIC DNA]</scope>
    <source>
        <strain evidence="3">DSM 13258 / LMG 19739 / B1</strain>
    </source>
</reference>
<reference evidence="2 3" key="2">
    <citation type="journal article" date="2012" name="Stand. Genomic Sci.">
        <title>Complete genome sequence of the facultatively anaerobic, appendaged bacterium Muricauda ruestringensis type strain (B1(T)).</title>
        <authorList>
            <person name="Huntemann M."/>
            <person name="Teshima H."/>
            <person name="Lapidus A."/>
            <person name="Nolan M."/>
            <person name="Lucas S."/>
            <person name="Hammon N."/>
            <person name="Deshpande S."/>
            <person name="Cheng J.F."/>
            <person name="Tapia R."/>
            <person name="Goodwin L.A."/>
            <person name="Pitluck S."/>
            <person name="Liolios K."/>
            <person name="Pagani I."/>
            <person name="Ivanova N."/>
            <person name="Mavromatis K."/>
            <person name="Mikhailova N."/>
            <person name="Pati A."/>
            <person name="Chen A."/>
            <person name="Palaniappan K."/>
            <person name="Land M."/>
            <person name="Hauser L."/>
            <person name="Pan C."/>
            <person name="Brambilla E.M."/>
            <person name="Rohde M."/>
            <person name="Spring S."/>
            <person name="Goker M."/>
            <person name="Detter J.C."/>
            <person name="Bristow J."/>
            <person name="Eisen J.A."/>
            <person name="Markowitz V."/>
            <person name="Hugenholtz P."/>
            <person name="Kyrpides N.C."/>
            <person name="Klenk H.P."/>
            <person name="Woyke T."/>
        </authorList>
    </citation>
    <scope>NUCLEOTIDE SEQUENCE [LARGE SCALE GENOMIC DNA]</scope>
    <source>
        <strain evidence="3">DSM 13258 / LMG 19739 / B1</strain>
    </source>
</reference>
<evidence type="ECO:0000256" key="1">
    <source>
        <dbReference type="SAM" id="SignalP"/>
    </source>
</evidence>
<accession>G2PJR3</accession>